<reference evidence="3 4" key="2">
    <citation type="submission" date="2019-05" db="EMBL/GenBank/DDBJ databases">
        <title>Glycomyces buryatensis sp. nov.</title>
        <authorList>
            <person name="Nikitina E."/>
        </authorList>
    </citation>
    <scope>NUCLEOTIDE SEQUENCE [LARGE SCALE GENOMIC DNA]</scope>
    <source>
        <strain evidence="3 4">18</strain>
    </source>
</reference>
<reference evidence="4" key="1">
    <citation type="submission" date="2019-04" db="EMBL/GenBank/DDBJ databases">
        <title>Nocardioides xinjiangensis sp. nov.</title>
        <authorList>
            <person name="Liu S."/>
        </authorList>
    </citation>
    <scope>NUCLEOTIDE SEQUENCE [LARGE SCALE GENOMIC DNA]</scope>
    <source>
        <strain evidence="4">18</strain>
    </source>
</reference>
<dbReference type="Proteomes" id="UP000308760">
    <property type="component" value="Unassembled WGS sequence"/>
</dbReference>
<dbReference type="Gene3D" id="1.10.530.10">
    <property type="match status" value="1"/>
</dbReference>
<dbReference type="GO" id="GO:0008933">
    <property type="term" value="F:peptidoglycan lytic transglycosylase activity"/>
    <property type="evidence" value="ECO:0007669"/>
    <property type="project" value="TreeGrafter"/>
</dbReference>
<accession>A0A4S8QF71</accession>
<name>A0A4S8QF71_9ACTN</name>
<dbReference type="PANTHER" id="PTHR30163:SF8">
    <property type="entry name" value="LYTIC MUREIN TRANSGLYCOSYLASE"/>
    <property type="match status" value="1"/>
</dbReference>
<dbReference type="Pfam" id="PF13406">
    <property type="entry name" value="SLT_2"/>
    <property type="match status" value="1"/>
</dbReference>
<dbReference type="InterPro" id="IPR023346">
    <property type="entry name" value="Lysozyme-like_dom_sf"/>
</dbReference>
<dbReference type="CDD" id="cd13399">
    <property type="entry name" value="Slt35-like"/>
    <property type="match status" value="1"/>
</dbReference>
<dbReference type="InterPro" id="IPR031304">
    <property type="entry name" value="SLT_2"/>
</dbReference>
<gene>
    <name evidence="3" type="ORF">FAB82_01105</name>
</gene>
<dbReference type="RefSeq" id="WP_136532699.1">
    <property type="nucleotide sequence ID" value="NZ_STGY01000004.1"/>
</dbReference>
<dbReference type="AlphaFoldDB" id="A0A4S8QF71"/>
<evidence type="ECO:0000313" key="3">
    <source>
        <dbReference type="EMBL" id="THV43307.1"/>
    </source>
</evidence>
<dbReference type="PANTHER" id="PTHR30163">
    <property type="entry name" value="MEMBRANE-BOUND LYTIC MUREIN TRANSGLYCOSYLASE B"/>
    <property type="match status" value="1"/>
</dbReference>
<dbReference type="InterPro" id="IPR043426">
    <property type="entry name" value="MltB-like"/>
</dbReference>
<evidence type="ECO:0000256" key="1">
    <source>
        <dbReference type="SAM" id="MobiDB-lite"/>
    </source>
</evidence>
<feature type="region of interest" description="Disordered" evidence="1">
    <location>
        <begin position="89"/>
        <end position="124"/>
    </location>
</feature>
<comment type="caution">
    <text evidence="3">The sequence shown here is derived from an EMBL/GenBank/DDBJ whole genome shotgun (WGS) entry which is preliminary data.</text>
</comment>
<evidence type="ECO:0000313" key="4">
    <source>
        <dbReference type="Proteomes" id="UP000308760"/>
    </source>
</evidence>
<sequence>MRFADLPRRLASLPWKALKATGRGIRAGFRGLRSHVGRLAVQCAVTALALAASLGAGYYLVPTAGPAWSYGSEPEPEAEEAPLVLTPEDAPAAGLPAEPDQAPGSEPPSPSDSASTPSDVANDLDTWAGSLTTLGIPERALVAYGRAELVSSVLNPGCNLSWTTLAGIGATETNHGTTGGNRIQSDGTTLTDIIGSTYGEMGPMQFLPDTWERWGADGNGDGETDPHNIDDATVAAANYLCHDEHDMTTPADWYDAVFSYNHVDTYVQKVYDRADEYGKQSTA</sequence>
<dbReference type="EMBL" id="STGY01000004">
    <property type="protein sequence ID" value="THV43307.1"/>
    <property type="molecule type" value="Genomic_DNA"/>
</dbReference>
<keyword evidence="4" id="KW-1185">Reference proteome</keyword>
<evidence type="ECO:0000259" key="2">
    <source>
        <dbReference type="Pfam" id="PF13406"/>
    </source>
</evidence>
<dbReference type="OrthoDB" id="9796191at2"/>
<dbReference type="SUPFAM" id="SSF53955">
    <property type="entry name" value="Lysozyme-like"/>
    <property type="match status" value="1"/>
</dbReference>
<feature type="domain" description="Transglycosylase SLT" evidence="2">
    <location>
        <begin position="183"/>
        <end position="254"/>
    </location>
</feature>
<dbReference type="GO" id="GO:0009253">
    <property type="term" value="P:peptidoglycan catabolic process"/>
    <property type="evidence" value="ECO:0007669"/>
    <property type="project" value="TreeGrafter"/>
</dbReference>
<proteinExistence type="predicted"/>
<organism evidence="3 4">
    <name type="scientific">Glycomyces buryatensis</name>
    <dbReference type="NCBI Taxonomy" id="2570927"/>
    <lineage>
        <taxon>Bacteria</taxon>
        <taxon>Bacillati</taxon>
        <taxon>Actinomycetota</taxon>
        <taxon>Actinomycetes</taxon>
        <taxon>Glycomycetales</taxon>
        <taxon>Glycomycetaceae</taxon>
        <taxon>Glycomyces</taxon>
    </lineage>
</organism>
<protein>
    <submittedName>
        <fullName evidence="3">Murein transglycosylase</fullName>
    </submittedName>
</protein>